<dbReference type="Proteomes" id="UP000823598">
    <property type="component" value="Unassembled WGS sequence"/>
</dbReference>
<keyword evidence="1" id="KW-0812">Transmembrane</keyword>
<feature type="transmembrane region" description="Helical" evidence="1">
    <location>
        <begin position="9"/>
        <end position="30"/>
    </location>
</feature>
<dbReference type="EMBL" id="JADIMC010000039">
    <property type="protein sequence ID" value="MBO8476025.1"/>
    <property type="molecule type" value="Genomic_DNA"/>
</dbReference>
<name>A0A9D9IPL2_9BACT</name>
<feature type="transmembrane region" description="Helical" evidence="1">
    <location>
        <begin position="120"/>
        <end position="144"/>
    </location>
</feature>
<evidence type="ECO:0000256" key="1">
    <source>
        <dbReference type="SAM" id="Phobius"/>
    </source>
</evidence>
<keyword evidence="1" id="KW-0472">Membrane</keyword>
<evidence type="ECO:0000313" key="2">
    <source>
        <dbReference type="EMBL" id="MBO8476025.1"/>
    </source>
</evidence>
<feature type="transmembrane region" description="Helical" evidence="1">
    <location>
        <begin position="53"/>
        <end position="75"/>
    </location>
</feature>
<reference evidence="2" key="1">
    <citation type="submission" date="2020-10" db="EMBL/GenBank/DDBJ databases">
        <authorList>
            <person name="Gilroy R."/>
        </authorList>
    </citation>
    <scope>NUCLEOTIDE SEQUENCE</scope>
    <source>
        <strain evidence="2">6919</strain>
    </source>
</reference>
<dbReference type="AlphaFoldDB" id="A0A9D9IPL2"/>
<evidence type="ECO:0000313" key="3">
    <source>
        <dbReference type="Proteomes" id="UP000823598"/>
    </source>
</evidence>
<reference evidence="2" key="2">
    <citation type="journal article" date="2021" name="PeerJ">
        <title>Extensive microbial diversity within the chicken gut microbiome revealed by metagenomics and culture.</title>
        <authorList>
            <person name="Gilroy R."/>
            <person name="Ravi A."/>
            <person name="Getino M."/>
            <person name="Pursley I."/>
            <person name="Horton D.L."/>
            <person name="Alikhan N.F."/>
            <person name="Baker D."/>
            <person name="Gharbi K."/>
            <person name="Hall N."/>
            <person name="Watson M."/>
            <person name="Adriaenssens E.M."/>
            <person name="Foster-Nyarko E."/>
            <person name="Jarju S."/>
            <person name="Secka A."/>
            <person name="Antonio M."/>
            <person name="Oren A."/>
            <person name="Chaudhuri R.R."/>
            <person name="La Ragione R."/>
            <person name="Hildebrand F."/>
            <person name="Pallen M.J."/>
        </authorList>
    </citation>
    <scope>NUCLEOTIDE SEQUENCE</scope>
    <source>
        <strain evidence="2">6919</strain>
    </source>
</reference>
<accession>A0A9D9IPL2</accession>
<gene>
    <name evidence="2" type="ORF">IAB88_03415</name>
</gene>
<proteinExistence type="predicted"/>
<sequence>MMEPLRNKWAVGVIAFSVVTVLVYIFMPLFKIPIFGISSGVEWIRMVWMTKDFANIVSFLLPFIGAAGAISVVLTKKIEPHILSVAFALLQVIFFAYFLMRMGAFVDSGVSAGGISLFDLIGSGTWTGLLSSLLATVASVMLVVTDFKKSKN</sequence>
<protein>
    <submittedName>
        <fullName evidence="2">Uncharacterized protein</fullName>
    </submittedName>
</protein>
<comment type="caution">
    <text evidence="2">The sequence shown here is derived from an EMBL/GenBank/DDBJ whole genome shotgun (WGS) entry which is preliminary data.</text>
</comment>
<keyword evidence="1" id="KW-1133">Transmembrane helix</keyword>
<organism evidence="2 3">
    <name type="scientific">Candidatus Limisoma faecipullorum</name>
    <dbReference type="NCBI Taxonomy" id="2840854"/>
    <lineage>
        <taxon>Bacteria</taxon>
        <taxon>Pseudomonadati</taxon>
        <taxon>Bacteroidota</taxon>
        <taxon>Bacteroidia</taxon>
        <taxon>Bacteroidales</taxon>
        <taxon>Candidatus Limisoma</taxon>
    </lineage>
</organism>
<feature type="transmembrane region" description="Helical" evidence="1">
    <location>
        <begin position="82"/>
        <end position="100"/>
    </location>
</feature>